<organism evidence="1 2">
    <name type="scientific">Corynebacterium durum F0235</name>
    <dbReference type="NCBI Taxonomy" id="1035195"/>
    <lineage>
        <taxon>Bacteria</taxon>
        <taxon>Bacillati</taxon>
        <taxon>Actinomycetota</taxon>
        <taxon>Actinomycetes</taxon>
        <taxon>Mycobacteriales</taxon>
        <taxon>Corynebacteriaceae</taxon>
        <taxon>Corynebacterium</taxon>
    </lineage>
</organism>
<dbReference type="AlphaFoldDB" id="L1MJ14"/>
<evidence type="ECO:0000313" key="2">
    <source>
        <dbReference type="Proteomes" id="UP000010445"/>
    </source>
</evidence>
<proteinExistence type="predicted"/>
<reference evidence="1 2" key="1">
    <citation type="submission" date="2012-05" db="EMBL/GenBank/DDBJ databases">
        <authorList>
            <person name="Weinstock G."/>
            <person name="Sodergren E."/>
            <person name="Lobos E.A."/>
            <person name="Fulton L."/>
            <person name="Fulton R."/>
            <person name="Courtney L."/>
            <person name="Fronick C."/>
            <person name="O'Laughlin M."/>
            <person name="Godfrey J."/>
            <person name="Wilson R.M."/>
            <person name="Miner T."/>
            <person name="Farmer C."/>
            <person name="Delehaunty K."/>
            <person name="Cordes M."/>
            <person name="Minx P."/>
            <person name="Tomlinson C."/>
            <person name="Chen J."/>
            <person name="Wollam A."/>
            <person name="Pepin K.H."/>
            <person name="Bhonagiri V."/>
            <person name="Zhang X."/>
            <person name="Suruliraj S."/>
            <person name="Warren W."/>
            <person name="Mitreva M."/>
            <person name="Mardis E.R."/>
            <person name="Wilson R.K."/>
        </authorList>
    </citation>
    <scope>NUCLEOTIDE SEQUENCE [LARGE SCALE GENOMIC DNA]</scope>
    <source>
        <strain evidence="1 2">F0235</strain>
    </source>
</reference>
<keyword evidence="2" id="KW-1185">Reference proteome</keyword>
<dbReference type="EMBL" id="AMEM01000013">
    <property type="protein sequence ID" value="EKX91232.1"/>
    <property type="molecule type" value="Genomic_DNA"/>
</dbReference>
<dbReference type="PATRIC" id="fig|1035195.3.peg.748"/>
<protein>
    <submittedName>
        <fullName evidence="1">Uncharacterized protein</fullName>
    </submittedName>
</protein>
<dbReference type="HOGENOM" id="CLU_1583725_0_0_11"/>
<sequence>MFDVAEMIKPESLWILPDGWLPLSEVEIVLPEMIEMLAMKNTIFVSNSVIDSFSPIAVASGFQIEGDFDANKLFADAGDRLPADAVKQNTETCILVQDLEYVCARIVSQFTALSNGMATDFKSMTVFDMYLIDNAIHVLMQRTVITPHNSDVALPVFNNASPQGQKGK</sequence>
<evidence type="ECO:0000313" key="1">
    <source>
        <dbReference type="EMBL" id="EKX91232.1"/>
    </source>
</evidence>
<gene>
    <name evidence="1" type="ORF">HMPREF9997_00835</name>
</gene>
<dbReference type="STRING" id="1035195.HMPREF9997_00835"/>
<dbReference type="Proteomes" id="UP000010445">
    <property type="component" value="Unassembled WGS sequence"/>
</dbReference>
<name>L1MJ14_9CORY</name>
<comment type="caution">
    <text evidence="1">The sequence shown here is derived from an EMBL/GenBank/DDBJ whole genome shotgun (WGS) entry which is preliminary data.</text>
</comment>
<accession>L1MJ14</accession>